<evidence type="ECO:0000256" key="1">
    <source>
        <dbReference type="SAM" id="SignalP"/>
    </source>
</evidence>
<proteinExistence type="predicted"/>
<dbReference type="RefSeq" id="WP_054833024.1">
    <property type="nucleotide sequence ID" value="NZ_CP072197.1"/>
</dbReference>
<evidence type="ECO:0000313" key="2">
    <source>
        <dbReference type="EMBL" id="KAA8811801.1"/>
    </source>
</evidence>
<reference evidence="2 3" key="1">
    <citation type="submission" date="2019-09" db="EMBL/GenBank/DDBJ databases">
        <title>Comparative analysis of L. crispatus genomes revealed niche specific adaptation to different host and body sites.</title>
        <authorList>
            <person name="Pan M."/>
            <person name="Hidalgo-Cantabrana C."/>
            <person name="Barrangou R."/>
        </authorList>
    </citation>
    <scope>NUCLEOTIDE SEQUENCE [LARGE SCALE GENOMIC DNA]</scope>
    <source>
        <strain evidence="2 3">NCK2488</strain>
    </source>
</reference>
<accession>A0A5M9Z0C8</accession>
<evidence type="ECO:0000313" key="3">
    <source>
        <dbReference type="Proteomes" id="UP000324504"/>
    </source>
</evidence>
<feature type="chain" id="PRO_5038575664" description="Surface layer protein A domain-containing protein" evidence="1">
    <location>
        <begin position="27"/>
        <end position="254"/>
    </location>
</feature>
<sequence length="254" mass="28637">MRKKNLLALISAALLASAPIVPVVMSANSVQIVKADTLTPDELMESYYKSYNQDDPLVKLSKKTPYITAYAGETVDSLTKRRVKDVTSNYGRVSKLTQFNVYKAFDNGTPDLNARVSKNDKLKANENYVAILSYSLTGLKDSEDYFAFKQDYDSNDDLDWYGAYNDQDNAASIIVPLNVQPASVKAKSSTKGYINVRRNHKVRTYTSSGRFSHRYVYGHYTYSFSAKKNIKHHGICYKLSGKNQYVPVSKVTLR</sequence>
<keyword evidence="1" id="KW-0732">Signal</keyword>
<name>A0A5M9Z0C8_9LACO</name>
<protein>
    <recommendedName>
        <fullName evidence="4">Surface layer protein A domain-containing protein</fullName>
    </recommendedName>
</protein>
<gene>
    <name evidence="2" type="ORF">F1C09_09145</name>
</gene>
<organism evidence="2 3">
    <name type="scientific">Lactobacillus crispatus</name>
    <dbReference type="NCBI Taxonomy" id="47770"/>
    <lineage>
        <taxon>Bacteria</taxon>
        <taxon>Bacillati</taxon>
        <taxon>Bacillota</taxon>
        <taxon>Bacilli</taxon>
        <taxon>Lactobacillales</taxon>
        <taxon>Lactobacillaceae</taxon>
        <taxon>Lactobacillus</taxon>
    </lineage>
</organism>
<comment type="caution">
    <text evidence="2">The sequence shown here is derived from an EMBL/GenBank/DDBJ whole genome shotgun (WGS) entry which is preliminary data.</text>
</comment>
<feature type="signal peptide" evidence="1">
    <location>
        <begin position="1"/>
        <end position="26"/>
    </location>
</feature>
<dbReference type="EMBL" id="VUAV01000076">
    <property type="protein sequence ID" value="KAA8811801.1"/>
    <property type="molecule type" value="Genomic_DNA"/>
</dbReference>
<dbReference type="AlphaFoldDB" id="A0A5M9Z0C8"/>
<evidence type="ECO:0008006" key="4">
    <source>
        <dbReference type="Google" id="ProtNLM"/>
    </source>
</evidence>
<dbReference type="Proteomes" id="UP000324504">
    <property type="component" value="Unassembled WGS sequence"/>
</dbReference>